<evidence type="ECO:0000313" key="1">
    <source>
        <dbReference type="EMBL" id="SVD09919.1"/>
    </source>
</evidence>
<organism evidence="1">
    <name type="scientific">marine metagenome</name>
    <dbReference type="NCBI Taxonomy" id="408172"/>
    <lineage>
        <taxon>unclassified sequences</taxon>
        <taxon>metagenomes</taxon>
        <taxon>ecological metagenomes</taxon>
    </lineage>
</organism>
<dbReference type="AlphaFoldDB" id="A0A382SJ69"/>
<reference evidence="1" key="1">
    <citation type="submission" date="2018-05" db="EMBL/GenBank/DDBJ databases">
        <authorList>
            <person name="Lanie J.A."/>
            <person name="Ng W.-L."/>
            <person name="Kazmierczak K.M."/>
            <person name="Andrzejewski T.M."/>
            <person name="Davidsen T.M."/>
            <person name="Wayne K.J."/>
            <person name="Tettelin H."/>
            <person name="Glass J.I."/>
            <person name="Rusch D."/>
            <person name="Podicherti R."/>
            <person name="Tsui H.-C.T."/>
            <person name="Winkler M.E."/>
        </authorList>
    </citation>
    <scope>NUCLEOTIDE SEQUENCE</scope>
</reference>
<evidence type="ECO:0008006" key="2">
    <source>
        <dbReference type="Google" id="ProtNLM"/>
    </source>
</evidence>
<dbReference type="InterPro" id="IPR014729">
    <property type="entry name" value="Rossmann-like_a/b/a_fold"/>
</dbReference>
<feature type="non-terminal residue" evidence="1">
    <location>
        <position position="153"/>
    </location>
</feature>
<sequence>MKILIAIGSKHYSEPTLHLGMKVAQAFNAKVTIIDVGEKISEFSSQLVELAQDQMESWDFDPPGVDVLEWAFNYLSDNDLIDSKQIETGFPKNRLIDDGEDRKLVYLSGTVCEDVNLILRNGDIISELREEVQYGGYDVTIVGKSQKRNMSHD</sequence>
<accession>A0A382SJ69</accession>
<name>A0A382SJ69_9ZZZZ</name>
<dbReference type="Gene3D" id="3.40.50.620">
    <property type="entry name" value="HUPs"/>
    <property type="match status" value="1"/>
</dbReference>
<protein>
    <recommendedName>
        <fullName evidence="2">UspA domain-containing protein</fullName>
    </recommendedName>
</protein>
<proteinExistence type="predicted"/>
<gene>
    <name evidence="1" type="ORF">METZ01_LOCUS362773</name>
</gene>
<dbReference type="EMBL" id="UINC01129490">
    <property type="protein sequence ID" value="SVD09919.1"/>
    <property type="molecule type" value="Genomic_DNA"/>
</dbReference>